<feature type="region of interest" description="Disordered" evidence="2">
    <location>
        <begin position="264"/>
        <end position="299"/>
    </location>
</feature>
<feature type="compositionally biased region" description="Polar residues" evidence="2">
    <location>
        <begin position="288"/>
        <end position="297"/>
    </location>
</feature>
<comment type="caution">
    <text evidence="3">The sequence shown here is derived from an EMBL/GenBank/DDBJ whole genome shotgun (WGS) entry which is preliminary data.</text>
</comment>
<feature type="compositionally biased region" description="Basic and acidic residues" evidence="2">
    <location>
        <begin position="99"/>
        <end position="117"/>
    </location>
</feature>
<dbReference type="Proteomes" id="UP001176961">
    <property type="component" value="Unassembled WGS sequence"/>
</dbReference>
<feature type="region of interest" description="Disordered" evidence="2">
    <location>
        <begin position="86"/>
        <end position="126"/>
    </location>
</feature>
<name>A0AA36GW74_CYLNA</name>
<dbReference type="EMBL" id="CATQJL010000223">
    <property type="protein sequence ID" value="CAJ0599447.1"/>
    <property type="molecule type" value="Genomic_DNA"/>
</dbReference>
<keyword evidence="4" id="KW-1185">Reference proteome</keyword>
<evidence type="ECO:0000313" key="3">
    <source>
        <dbReference type="EMBL" id="CAJ0599447.1"/>
    </source>
</evidence>
<evidence type="ECO:0000313" key="4">
    <source>
        <dbReference type="Proteomes" id="UP001176961"/>
    </source>
</evidence>
<proteinExistence type="predicted"/>
<feature type="coiled-coil region" evidence="1">
    <location>
        <begin position="196"/>
        <end position="237"/>
    </location>
</feature>
<gene>
    <name evidence="3" type="ORF">CYNAS_LOCUS11430</name>
</gene>
<accession>A0AA36GW74</accession>
<sequence>MDFIEEIVSRVERIERNLRNTSLKSTDVNKTPRNVLGDNENQVDHMERILKENALQERKDRALPMNVMDGFAIRVERIEVEVKDAPAEKSERSALPARVNEKKSGGQDCGKALRDTSEGCSTRKGVQSPIGALNEVTNQIERIEREMKDLTPQEKNFNFLLMNVLYEIANRMERIESHMRDAHLRQADKASFSVVLDEIVNRVERMERDLRSLMDAMDEIANRVERLENQMMSAPQEKRDKMSSTFVAEDNLNGMMRVGKETGEYAAQDDHKVSPMETKKATEERRSSQSGLSSLENVRNKEAELRLRKCVLCNGNHWQEHGRRYSSSS</sequence>
<feature type="compositionally biased region" description="Basic and acidic residues" evidence="2">
    <location>
        <begin position="264"/>
        <end position="287"/>
    </location>
</feature>
<dbReference type="AlphaFoldDB" id="A0AA36GW74"/>
<organism evidence="3 4">
    <name type="scientific">Cylicocyclus nassatus</name>
    <name type="common">Nematode worm</name>
    <dbReference type="NCBI Taxonomy" id="53992"/>
    <lineage>
        <taxon>Eukaryota</taxon>
        <taxon>Metazoa</taxon>
        <taxon>Ecdysozoa</taxon>
        <taxon>Nematoda</taxon>
        <taxon>Chromadorea</taxon>
        <taxon>Rhabditida</taxon>
        <taxon>Rhabditina</taxon>
        <taxon>Rhabditomorpha</taxon>
        <taxon>Strongyloidea</taxon>
        <taxon>Strongylidae</taxon>
        <taxon>Cylicocyclus</taxon>
    </lineage>
</organism>
<evidence type="ECO:0000256" key="1">
    <source>
        <dbReference type="SAM" id="Coils"/>
    </source>
</evidence>
<reference evidence="3" key="1">
    <citation type="submission" date="2023-07" db="EMBL/GenBank/DDBJ databases">
        <authorList>
            <consortium name="CYATHOMIX"/>
        </authorList>
    </citation>
    <scope>NUCLEOTIDE SEQUENCE</scope>
    <source>
        <strain evidence="3">N/A</strain>
    </source>
</reference>
<keyword evidence="1" id="KW-0175">Coiled coil</keyword>
<evidence type="ECO:0000256" key="2">
    <source>
        <dbReference type="SAM" id="MobiDB-lite"/>
    </source>
</evidence>
<protein>
    <submittedName>
        <fullName evidence="3">Uncharacterized protein</fullName>
    </submittedName>
</protein>